<dbReference type="CDD" id="cd06561">
    <property type="entry name" value="AlkD_like"/>
    <property type="match status" value="1"/>
</dbReference>
<organism evidence="1">
    <name type="scientific">Streptomyces zelensis</name>
    <dbReference type="NCBI Taxonomy" id="1981977"/>
    <lineage>
        <taxon>Bacteria</taxon>
        <taxon>Bacillati</taxon>
        <taxon>Actinomycetota</taxon>
        <taxon>Actinomycetes</taxon>
        <taxon>Kitasatosporales</taxon>
        <taxon>Streptomycetaceae</taxon>
        <taxon>Streptomyces</taxon>
    </lineage>
</organism>
<dbReference type="InterPro" id="IPR016024">
    <property type="entry name" value="ARM-type_fold"/>
</dbReference>
<dbReference type="AlphaFoldDB" id="A0A1W6EUU6"/>
<dbReference type="PANTHER" id="PTHR34070:SF1">
    <property type="entry name" value="DNA ALKYLATION REPAIR PROTEIN"/>
    <property type="match status" value="1"/>
</dbReference>
<dbReference type="InterPro" id="IPR014825">
    <property type="entry name" value="DNA_alkylation"/>
</dbReference>
<gene>
    <name evidence="1" type="primary">c10R5</name>
</gene>
<name>A0A1W6EUU6_9ACTN</name>
<dbReference type="SUPFAM" id="SSF48371">
    <property type="entry name" value="ARM repeat"/>
    <property type="match status" value="1"/>
</dbReference>
<proteinExistence type="predicted"/>
<accession>A0A1W6EUU6</accession>
<dbReference type="PANTHER" id="PTHR34070">
    <property type="entry name" value="ARMADILLO-TYPE FOLD"/>
    <property type="match status" value="1"/>
</dbReference>
<dbReference type="Pfam" id="PF08713">
    <property type="entry name" value="DNA_alkylation"/>
    <property type="match status" value="1"/>
</dbReference>
<dbReference type="EMBL" id="KY379149">
    <property type="protein sequence ID" value="ARK19497.1"/>
    <property type="molecule type" value="Genomic_DNA"/>
</dbReference>
<protein>
    <submittedName>
        <fullName evidence="1">DNA alkylation repair enzyme</fullName>
    </submittedName>
</protein>
<sequence length="251" mass="28398">MNHEAAAAELRGLLADRADPAFADSMQRYFRTPVPALGVANGTVTDLAHRWVAERPDLSPAGRLEIARILVEQSKHHEETLAGFALLHRIAKRRLGGELLDHARVWLDLHVTNWAQCDDLCLKLLHPYFLGHLDEIPRTREWLDGGPWARRAANVALVKLVRRRVGKEVYELPLEHVFGNCTALMSDDDHYVQKGVGWLLKVTAREHPQAVGAYLRTWHRHLRRDTFRYALEGMGADDRHALMALDGGARA</sequence>
<reference evidence="1" key="1">
    <citation type="journal article" date="2017" name="ACS Chem. Biol.">
        <title>Unified Biosynthetic Origin of the Benzodipyrrole Subunits in CC-1065.</title>
        <authorList>
            <person name="Wu S."/>
            <person name="Jian X.H."/>
            <person name="Yuan H."/>
            <person name="Jin W.B."/>
            <person name="Yin Y."/>
            <person name="Wang L.Y."/>
            <person name="Zhao J."/>
            <person name="Tang G.L."/>
        </authorList>
    </citation>
    <scope>NUCLEOTIDE SEQUENCE</scope>
    <source>
        <strain evidence="1">NRRL 11183</strain>
    </source>
</reference>
<evidence type="ECO:0000313" key="1">
    <source>
        <dbReference type="EMBL" id="ARK19497.1"/>
    </source>
</evidence>
<dbReference type="Gene3D" id="1.25.10.90">
    <property type="match status" value="1"/>
</dbReference>